<dbReference type="AlphaFoldDB" id="A0A1C4G255"/>
<protein>
    <submittedName>
        <fullName evidence="1">Uncharacterized protein</fullName>
    </submittedName>
</protein>
<organism evidence="1 2">
    <name type="scientific">Chitinophaga costaii</name>
    <dbReference type="NCBI Taxonomy" id="1335309"/>
    <lineage>
        <taxon>Bacteria</taxon>
        <taxon>Pseudomonadati</taxon>
        <taxon>Bacteroidota</taxon>
        <taxon>Chitinophagia</taxon>
        <taxon>Chitinophagales</taxon>
        <taxon>Chitinophagaceae</taxon>
        <taxon>Chitinophaga</taxon>
    </lineage>
</organism>
<evidence type="ECO:0000313" key="2">
    <source>
        <dbReference type="Proteomes" id="UP000242818"/>
    </source>
</evidence>
<dbReference type="EMBL" id="FMAR01000019">
    <property type="protein sequence ID" value="SCC61965.1"/>
    <property type="molecule type" value="Genomic_DNA"/>
</dbReference>
<evidence type="ECO:0000313" key="1">
    <source>
        <dbReference type="EMBL" id="SCC61965.1"/>
    </source>
</evidence>
<sequence length="80" mass="9425">MKRWIEDLYVIYQKLEASEWREVKREIVNAQVNGCSGGEIYFLVLQQLLKIKREKASAYALIQREAESIIRFGANQTYLN</sequence>
<name>A0A1C4G255_9BACT</name>
<accession>A0A1C4G255</accession>
<reference evidence="1 2" key="1">
    <citation type="submission" date="2016-08" db="EMBL/GenBank/DDBJ databases">
        <authorList>
            <person name="Seilhamer J.J."/>
        </authorList>
    </citation>
    <scope>NUCLEOTIDE SEQUENCE [LARGE SCALE GENOMIC DNA]</scope>
    <source>
        <strain evidence="1 2">A37T2</strain>
    </source>
</reference>
<gene>
    <name evidence="1" type="ORF">GA0116948_11957</name>
</gene>
<keyword evidence="2" id="KW-1185">Reference proteome</keyword>
<dbReference type="OrthoDB" id="675268at2"/>
<proteinExistence type="predicted"/>
<dbReference type="RefSeq" id="WP_089715346.1">
    <property type="nucleotide sequence ID" value="NZ_FMAR01000019.1"/>
</dbReference>
<dbReference type="Proteomes" id="UP000242818">
    <property type="component" value="Unassembled WGS sequence"/>
</dbReference>